<dbReference type="PANTHER" id="PTHR12277">
    <property type="entry name" value="ALPHA/BETA HYDROLASE DOMAIN-CONTAINING PROTEIN"/>
    <property type="match status" value="1"/>
</dbReference>
<dbReference type="EMBL" id="JAHYBZ010000002">
    <property type="protein sequence ID" value="MBW6397453.1"/>
    <property type="molecule type" value="Genomic_DNA"/>
</dbReference>
<dbReference type="PANTHER" id="PTHR12277:SF81">
    <property type="entry name" value="PROTEIN ABHD13"/>
    <property type="match status" value="1"/>
</dbReference>
<evidence type="ECO:0000259" key="1">
    <source>
        <dbReference type="Pfam" id="PF00561"/>
    </source>
</evidence>
<dbReference type="Pfam" id="PF08386">
    <property type="entry name" value="Abhydrolase_4"/>
    <property type="match status" value="1"/>
</dbReference>
<organism evidence="3 4">
    <name type="scientific">Roseomonas alba</name>
    <dbReference type="NCBI Taxonomy" id="2846776"/>
    <lineage>
        <taxon>Bacteria</taxon>
        <taxon>Pseudomonadati</taxon>
        <taxon>Pseudomonadota</taxon>
        <taxon>Alphaproteobacteria</taxon>
        <taxon>Acetobacterales</taxon>
        <taxon>Roseomonadaceae</taxon>
        <taxon>Roseomonas</taxon>
    </lineage>
</organism>
<dbReference type="Pfam" id="PF00561">
    <property type="entry name" value="Abhydrolase_1"/>
    <property type="match status" value="1"/>
</dbReference>
<dbReference type="GO" id="GO:0016787">
    <property type="term" value="F:hydrolase activity"/>
    <property type="evidence" value="ECO:0007669"/>
    <property type="project" value="UniProtKB-KW"/>
</dbReference>
<dbReference type="SUPFAM" id="SSF53474">
    <property type="entry name" value="alpha/beta-Hydrolases"/>
    <property type="match status" value="1"/>
</dbReference>
<evidence type="ECO:0000313" key="3">
    <source>
        <dbReference type="EMBL" id="MBW6397453.1"/>
    </source>
</evidence>
<dbReference type="InterPro" id="IPR013595">
    <property type="entry name" value="Pept_S33_TAP-like_C"/>
</dbReference>
<dbReference type="RefSeq" id="WP_219762068.1">
    <property type="nucleotide sequence ID" value="NZ_JAHYBZ010000002.1"/>
</dbReference>
<keyword evidence="3" id="KW-0378">Hydrolase</keyword>
<evidence type="ECO:0000259" key="2">
    <source>
        <dbReference type="Pfam" id="PF08386"/>
    </source>
</evidence>
<comment type="caution">
    <text evidence="3">The sequence shown here is derived from an EMBL/GenBank/DDBJ whole genome shotgun (WGS) entry which is preliminary data.</text>
</comment>
<name>A0ABS7A599_9PROT</name>
<proteinExistence type="predicted"/>
<feature type="domain" description="Peptidase S33 tripeptidyl aminopeptidase-like C-terminal" evidence="2">
    <location>
        <begin position="200"/>
        <end position="257"/>
    </location>
</feature>
<feature type="domain" description="AB hydrolase-1" evidence="1">
    <location>
        <begin position="66"/>
        <end position="185"/>
    </location>
</feature>
<reference evidence="3 4" key="1">
    <citation type="submission" date="2021-07" db="EMBL/GenBank/DDBJ databases">
        <authorList>
            <person name="So Y."/>
        </authorList>
    </citation>
    <scope>NUCLEOTIDE SEQUENCE [LARGE SCALE GENOMIC DNA]</scope>
    <source>
        <strain evidence="3 4">HJA6</strain>
    </source>
</reference>
<dbReference type="InterPro" id="IPR029058">
    <property type="entry name" value="AB_hydrolase_fold"/>
</dbReference>
<keyword evidence="4" id="KW-1185">Reference proteome</keyword>
<dbReference type="Gene3D" id="3.40.50.1820">
    <property type="entry name" value="alpha/beta hydrolase"/>
    <property type="match status" value="1"/>
</dbReference>
<evidence type="ECO:0000313" key="4">
    <source>
        <dbReference type="Proteomes" id="UP001196565"/>
    </source>
</evidence>
<protein>
    <submittedName>
        <fullName evidence="3">Alpha/beta hydrolase</fullName>
    </submittedName>
</protein>
<dbReference type="InterPro" id="IPR000073">
    <property type="entry name" value="AB_hydrolase_1"/>
</dbReference>
<dbReference type="Proteomes" id="UP001196565">
    <property type="component" value="Unassembled WGS sequence"/>
</dbReference>
<gene>
    <name evidence="3" type="ORF">KPL78_06315</name>
</gene>
<sequence length="262" mass="27656">MLSALAILAALPLLLGIALWLGQERLIFFPDAREITAPPGWDRVTVRSPDGTDLAALVARGAPDRPILLHFHGNGGNAGDRTDLSYILRNAGYTVVLAEYRGYGGTPGRPGEAAFATDAAAILAWLRQTFPDAKLVLWGESLGTAVVTRLAAGREDIAGLILESPFTSVADLAAATYPWLPARLLLRHRFESLAHLPAIAAPILLVASAEDRLTPPDHARRMAAAAPRAQLLMLPGAAHPAVLNDPSGAAIRAVVGFVGRLN</sequence>
<accession>A0ABS7A599</accession>